<dbReference type="GeneID" id="18923523"/>
<feature type="region of interest" description="Disordered" evidence="1">
    <location>
        <begin position="78"/>
        <end position="146"/>
    </location>
</feature>
<dbReference type="KEGG" id="mlr:MELLADRAFT_108627"/>
<feature type="compositionally biased region" description="Polar residues" evidence="1">
    <location>
        <begin position="81"/>
        <end position="92"/>
    </location>
</feature>
<dbReference type="SUPFAM" id="SSF52047">
    <property type="entry name" value="RNI-like"/>
    <property type="match status" value="1"/>
</dbReference>
<dbReference type="HOGENOM" id="CLU_429649_0_0_1"/>
<feature type="region of interest" description="Disordered" evidence="1">
    <location>
        <begin position="614"/>
        <end position="637"/>
    </location>
</feature>
<accession>F4RTQ7</accession>
<proteinExistence type="predicted"/>
<evidence type="ECO:0000313" key="3">
    <source>
        <dbReference type="Proteomes" id="UP000001072"/>
    </source>
</evidence>
<name>F4RTQ7_MELLP</name>
<protein>
    <submittedName>
        <fullName evidence="2">Uncharacterized protein</fullName>
    </submittedName>
</protein>
<evidence type="ECO:0000256" key="1">
    <source>
        <dbReference type="SAM" id="MobiDB-lite"/>
    </source>
</evidence>
<dbReference type="VEuPathDB" id="FungiDB:MELLADRAFT_108627"/>
<dbReference type="Proteomes" id="UP000001072">
    <property type="component" value="Unassembled WGS sequence"/>
</dbReference>
<dbReference type="AlphaFoldDB" id="F4RTQ7"/>
<gene>
    <name evidence="2" type="ORF">MELLADRAFT_108627</name>
</gene>
<feature type="compositionally biased region" description="Acidic residues" evidence="1">
    <location>
        <begin position="615"/>
        <end position="625"/>
    </location>
</feature>
<dbReference type="RefSeq" id="XP_007412510.1">
    <property type="nucleotide sequence ID" value="XM_007412448.1"/>
</dbReference>
<organism evidence="3">
    <name type="scientific">Melampsora larici-populina (strain 98AG31 / pathotype 3-4-7)</name>
    <name type="common">Poplar leaf rust fungus</name>
    <dbReference type="NCBI Taxonomy" id="747676"/>
    <lineage>
        <taxon>Eukaryota</taxon>
        <taxon>Fungi</taxon>
        <taxon>Dikarya</taxon>
        <taxon>Basidiomycota</taxon>
        <taxon>Pucciniomycotina</taxon>
        <taxon>Pucciniomycetes</taxon>
        <taxon>Pucciniales</taxon>
        <taxon>Melampsoraceae</taxon>
        <taxon>Melampsora</taxon>
    </lineage>
</organism>
<reference evidence="3" key="1">
    <citation type="journal article" date="2011" name="Proc. Natl. Acad. Sci. U.S.A.">
        <title>Obligate biotrophy features unraveled by the genomic analysis of rust fungi.</title>
        <authorList>
            <person name="Duplessis S."/>
            <person name="Cuomo C.A."/>
            <person name="Lin Y.-C."/>
            <person name="Aerts A."/>
            <person name="Tisserant E."/>
            <person name="Veneault-Fourrey C."/>
            <person name="Joly D.L."/>
            <person name="Hacquard S."/>
            <person name="Amselem J."/>
            <person name="Cantarel B.L."/>
            <person name="Chiu R."/>
            <person name="Coutinho P.M."/>
            <person name="Feau N."/>
            <person name="Field M."/>
            <person name="Frey P."/>
            <person name="Gelhaye E."/>
            <person name="Goldberg J."/>
            <person name="Grabherr M.G."/>
            <person name="Kodira C.D."/>
            <person name="Kohler A."/>
            <person name="Kuees U."/>
            <person name="Lindquist E.A."/>
            <person name="Lucas S.M."/>
            <person name="Mago R."/>
            <person name="Mauceli E."/>
            <person name="Morin E."/>
            <person name="Murat C."/>
            <person name="Pangilinan J.L."/>
            <person name="Park R."/>
            <person name="Pearson M."/>
            <person name="Quesneville H."/>
            <person name="Rouhier N."/>
            <person name="Sakthikumar S."/>
            <person name="Salamov A.A."/>
            <person name="Schmutz J."/>
            <person name="Selles B."/>
            <person name="Shapiro H."/>
            <person name="Tanguay P."/>
            <person name="Tuskan G.A."/>
            <person name="Henrissat B."/>
            <person name="Van de Peer Y."/>
            <person name="Rouze P."/>
            <person name="Ellis J.G."/>
            <person name="Dodds P.N."/>
            <person name="Schein J.E."/>
            <person name="Zhong S."/>
            <person name="Hamelin R.C."/>
            <person name="Grigoriev I.V."/>
            <person name="Szabo L.J."/>
            <person name="Martin F."/>
        </authorList>
    </citation>
    <scope>NUCLEOTIDE SEQUENCE [LARGE SCALE GENOMIC DNA]</scope>
    <source>
        <strain evidence="3">98AG31 / pathotype 3-4-7</strain>
    </source>
</reference>
<sequence length="637" mass="74088">MSSDKDASFYQTLLLHTHLGGLIKSTYHKPTNTSYGEIRRPTSDQLASSTGSDDDYQYHGSIKDYRYDGSVSDDSMISHYDLSNNDDYNPPTSDHHNRSTSDDYNPSNNDDYNPSNNDDYNPSSSDDDKPWEFTDLASSSDSHHSPTSYEFAFDDTFTRCYDHYPANRRLIKDNTREIDVNLDLTTERGKSRQMKANLYEECDISKKILQNKVCLKEIHEIIKSVNPQSILTVRWEVGKPKTGEWNPFDLYEPYLFNPDCFGHRTHDPELFEPTTLGYAIHAKRFLQTFSTFTNLKTLQYFSHDTTSRFEDEISKTVEMLPNLETLVLVRAWHEVKDWNSEEPCPTPGFNEDELSKSVGQRLSSLKTLKRLHLQGLVAPRESWSELDWKSPLECLKVAQCQWLHGLSVFPFAHVFRRTLLALSIGHHLPANWKDVEEPEIRFVKDFEVLEELQLLTSFDHCVEELEQRLLDDISQAPKLKHFETFFNFSHHLFPHITNGIQKDQPVWPSLQTIVANDGRSRDYRRIEFPHLDKKPKTKKNQSPFRFGLLYVEWKQHERLLCRRGWPINKSKSGLMSFSDGRVIEVQTEYTDLDDDIEFSLEFVDISRYLSSLNEASEDSEDSEVDDMTRQASEVTLH</sequence>
<dbReference type="InParanoid" id="F4RTQ7"/>
<feature type="region of interest" description="Disordered" evidence="1">
    <location>
        <begin position="25"/>
        <end position="59"/>
    </location>
</feature>
<evidence type="ECO:0000313" key="2">
    <source>
        <dbReference type="EMBL" id="EGG04049.1"/>
    </source>
</evidence>
<keyword evidence="3" id="KW-1185">Reference proteome</keyword>
<feature type="compositionally biased region" description="Low complexity" evidence="1">
    <location>
        <begin position="102"/>
        <end position="124"/>
    </location>
</feature>
<dbReference type="EMBL" id="GL883120">
    <property type="protein sequence ID" value="EGG04049.1"/>
    <property type="molecule type" value="Genomic_DNA"/>
</dbReference>